<gene>
    <name evidence="1" type="ORF">ATF69_2988</name>
</gene>
<dbReference type="EMBL" id="VJWE01000014">
    <property type="protein sequence ID" value="TWG36599.1"/>
    <property type="molecule type" value="Genomic_DNA"/>
</dbReference>
<dbReference type="Proteomes" id="UP000321485">
    <property type="component" value="Unassembled WGS sequence"/>
</dbReference>
<dbReference type="RefSeq" id="WP_146871432.1">
    <property type="nucleotide sequence ID" value="NZ_VJWE01000014.1"/>
</dbReference>
<sequence length="77" mass="8525">MADITWDHSPPTTWNAMVNGHAVCSVKRKDIGGWTAAWTDDRLWPAPTHLPRATPQPTRFFGSLEEAKLAVEQVLAA</sequence>
<protein>
    <submittedName>
        <fullName evidence="1">Uncharacterized protein</fullName>
    </submittedName>
</protein>
<name>A0A561XKF6_ACIDE</name>
<evidence type="ECO:0000313" key="1">
    <source>
        <dbReference type="EMBL" id="TWG36599.1"/>
    </source>
</evidence>
<proteinExistence type="predicted"/>
<accession>A0A561XKF6</accession>
<organism evidence="1 2">
    <name type="scientific">Acidovorax delafieldii</name>
    <name type="common">Pseudomonas delafieldii</name>
    <dbReference type="NCBI Taxonomy" id="47920"/>
    <lineage>
        <taxon>Bacteria</taxon>
        <taxon>Pseudomonadati</taxon>
        <taxon>Pseudomonadota</taxon>
        <taxon>Betaproteobacteria</taxon>
        <taxon>Burkholderiales</taxon>
        <taxon>Comamonadaceae</taxon>
        <taxon>Acidovorax</taxon>
    </lineage>
</organism>
<dbReference type="AlphaFoldDB" id="A0A561XKF6"/>
<reference evidence="1 2" key="1">
    <citation type="journal article" date="2015" name="Stand. Genomic Sci.">
        <title>Genomic Encyclopedia of Bacterial and Archaeal Type Strains, Phase III: the genomes of soil and plant-associated and newly described type strains.</title>
        <authorList>
            <person name="Whitman W.B."/>
            <person name="Woyke T."/>
            <person name="Klenk H.P."/>
            <person name="Zhou Y."/>
            <person name="Lilburn T.G."/>
            <person name="Beck B.J."/>
            <person name="De Vos P."/>
            <person name="Vandamme P."/>
            <person name="Eisen J.A."/>
            <person name="Garrity G."/>
            <person name="Hugenholtz P."/>
            <person name="Kyrpides N.C."/>
        </authorList>
    </citation>
    <scope>NUCLEOTIDE SEQUENCE [LARGE SCALE GENOMIC DNA]</scope>
    <source>
        <strain evidence="1 2">DSM 64</strain>
    </source>
</reference>
<evidence type="ECO:0000313" key="2">
    <source>
        <dbReference type="Proteomes" id="UP000321485"/>
    </source>
</evidence>
<comment type="caution">
    <text evidence="1">The sequence shown here is derived from an EMBL/GenBank/DDBJ whole genome shotgun (WGS) entry which is preliminary data.</text>
</comment>
<dbReference type="GeneID" id="51112042"/>